<reference evidence="3" key="1">
    <citation type="submission" date="2020-10" db="EMBL/GenBank/DDBJ databases">
        <authorList>
            <person name="Gilroy R."/>
        </authorList>
    </citation>
    <scope>NUCLEOTIDE SEQUENCE</scope>
    <source>
        <strain evidence="3">13361</strain>
    </source>
</reference>
<name>A0A9D1CL47_9FIRM</name>
<proteinExistence type="predicted"/>
<dbReference type="AlphaFoldDB" id="A0A9D1CL47"/>
<evidence type="ECO:0000313" key="4">
    <source>
        <dbReference type="Proteomes" id="UP000886796"/>
    </source>
</evidence>
<comment type="caution">
    <text evidence="3">The sequence shown here is derived from an EMBL/GenBank/DDBJ whole genome shotgun (WGS) entry which is preliminary data.</text>
</comment>
<dbReference type="InterPro" id="IPR025110">
    <property type="entry name" value="AMP-bd_C"/>
</dbReference>
<dbReference type="EMBL" id="DVFK01000009">
    <property type="protein sequence ID" value="HIQ66965.1"/>
    <property type="molecule type" value="Genomic_DNA"/>
</dbReference>
<dbReference type="Gene3D" id="3.30.300.30">
    <property type="match status" value="1"/>
</dbReference>
<dbReference type="InterPro" id="IPR000873">
    <property type="entry name" value="AMP-dep_synth/lig_dom"/>
</dbReference>
<evidence type="ECO:0000259" key="2">
    <source>
        <dbReference type="Pfam" id="PF13193"/>
    </source>
</evidence>
<dbReference type="Gene3D" id="3.40.50.980">
    <property type="match status" value="2"/>
</dbReference>
<evidence type="ECO:0000313" key="3">
    <source>
        <dbReference type="EMBL" id="HIQ66965.1"/>
    </source>
</evidence>
<dbReference type="Proteomes" id="UP000886796">
    <property type="component" value="Unassembled WGS sequence"/>
</dbReference>
<dbReference type="InterPro" id="IPR050237">
    <property type="entry name" value="ATP-dep_AMP-bd_enzyme"/>
</dbReference>
<gene>
    <name evidence="3" type="ORF">IAB74_00440</name>
</gene>
<dbReference type="PANTHER" id="PTHR43767">
    <property type="entry name" value="LONG-CHAIN-FATTY-ACID--COA LIGASE"/>
    <property type="match status" value="1"/>
</dbReference>
<reference evidence="3" key="2">
    <citation type="journal article" date="2021" name="PeerJ">
        <title>Extensive microbial diversity within the chicken gut microbiome revealed by metagenomics and culture.</title>
        <authorList>
            <person name="Gilroy R."/>
            <person name="Ravi A."/>
            <person name="Getino M."/>
            <person name="Pursley I."/>
            <person name="Horton D.L."/>
            <person name="Alikhan N.F."/>
            <person name="Baker D."/>
            <person name="Gharbi K."/>
            <person name="Hall N."/>
            <person name="Watson M."/>
            <person name="Adriaenssens E.M."/>
            <person name="Foster-Nyarko E."/>
            <person name="Jarju S."/>
            <person name="Secka A."/>
            <person name="Antonio M."/>
            <person name="Oren A."/>
            <person name="Chaudhuri R.R."/>
            <person name="La Ragione R."/>
            <person name="Hildebrand F."/>
            <person name="Pallen M.J."/>
        </authorList>
    </citation>
    <scope>NUCLEOTIDE SEQUENCE</scope>
    <source>
        <strain evidence="3">13361</strain>
    </source>
</reference>
<dbReference type="SUPFAM" id="SSF56801">
    <property type="entry name" value="Acetyl-CoA synthetase-like"/>
    <property type="match status" value="1"/>
</dbReference>
<feature type="domain" description="AMP-binding enzyme C-terminal" evidence="2">
    <location>
        <begin position="494"/>
        <end position="572"/>
    </location>
</feature>
<protein>
    <submittedName>
        <fullName evidence="3">AMP-binding protein</fullName>
    </submittedName>
</protein>
<evidence type="ECO:0000259" key="1">
    <source>
        <dbReference type="Pfam" id="PF00501"/>
    </source>
</evidence>
<dbReference type="Gene3D" id="2.30.38.10">
    <property type="entry name" value="Luciferase, Domain 3"/>
    <property type="match status" value="1"/>
</dbReference>
<dbReference type="GO" id="GO:0016878">
    <property type="term" value="F:acid-thiol ligase activity"/>
    <property type="evidence" value="ECO:0007669"/>
    <property type="project" value="UniProtKB-ARBA"/>
</dbReference>
<organism evidence="3 4">
    <name type="scientific">Candidatus Faecousia excrementigallinarum</name>
    <dbReference type="NCBI Taxonomy" id="2840806"/>
    <lineage>
        <taxon>Bacteria</taxon>
        <taxon>Bacillati</taxon>
        <taxon>Bacillota</taxon>
        <taxon>Clostridia</taxon>
        <taxon>Eubacteriales</taxon>
        <taxon>Oscillospiraceae</taxon>
        <taxon>Faecousia</taxon>
    </lineage>
</organism>
<dbReference type="InterPro" id="IPR045851">
    <property type="entry name" value="AMP-bd_C_sf"/>
</dbReference>
<sequence>MNMHEDIFHPVTEDCVGYPKPEGVKTPWYQVAGDLPVNLKYYNGSMVDTIEATAKGYPKGMAYDFFGNKVSYKDFIAQIHLAARALKAQGVEVGQRVTICMPNTPQAIILFYAVNRIGAVANMIHPLSGEEEIVGYINNSQSVLCLTLRQFYPKFEKIRDRLNLKILLICDITDGLAGVKKLMYPLIQKNTVKLPQDPWILLWKDFLKGGQKYSGEYIHQGKGEDTAVILYSGGTTGITKGILLSNLNFNALALQTGTAGDCVQPGLSCLAIMPIFHGFGLGVSINTMLYWGIGVILVPQFSVKSYCKMLEKYKPNCIAGVPTLYEALLRMEDAQKLDLSCLRGVFSGGDTLSVELKNKVDAFLREHGAMEQVREGYGLTESVTACCLTPRFTYREGSIGIPFPDTYFKICAPSTHDEVPYGTMGEICICGPTIMQGYMDNPKETAQTLQLHEDGHLWLHTGDLGTMDEEGFVYFKQRMKRLIITSGYNVYPSQVENAIDSHESVLMSTVIGVKDSYRMQRVKAFVVLKPGVEATEEIKKEILAHCSARLPKYALPREMEFRTELPKTLVGKVAYTQLEKEEEEKAAQQV</sequence>
<dbReference type="Pfam" id="PF00501">
    <property type="entry name" value="AMP-binding"/>
    <property type="match status" value="1"/>
</dbReference>
<accession>A0A9D1CL47</accession>
<feature type="domain" description="AMP-dependent synthetase/ligase" evidence="1">
    <location>
        <begin position="51"/>
        <end position="438"/>
    </location>
</feature>
<dbReference type="Pfam" id="PF13193">
    <property type="entry name" value="AMP-binding_C"/>
    <property type="match status" value="1"/>
</dbReference>
<dbReference type="PANTHER" id="PTHR43767:SF1">
    <property type="entry name" value="NONRIBOSOMAL PEPTIDE SYNTHASE PES1 (EUROFUNG)-RELATED"/>
    <property type="match status" value="1"/>
</dbReference>